<sequence>MPARCGIGRSRSLLHAAHGAASQMPDLRNCENRAALCGDEARRPLLLTVSPADRRSNTSNPLLYPGLREARVACPPSPPGPPTHVGDNHSGYCGPTTVTHYRSALTPRCRPAMRPGDASVASIRRRWLPHAALYTPHVDGGRRGPRVGTRD</sequence>
<comment type="caution">
    <text evidence="1">The sequence shown here is derived from an EMBL/GenBank/DDBJ whole genome shotgun (WGS) entry which is preliminary data.</text>
</comment>
<dbReference type="EMBL" id="QBLH01002826">
    <property type="protein sequence ID" value="TGZ46700.1"/>
    <property type="molecule type" value="Genomic_DNA"/>
</dbReference>
<reference evidence="1 2" key="1">
    <citation type="journal article" date="2019" name="Philos. Trans. R. Soc. Lond., B, Biol. Sci.">
        <title>Ant behaviour and brain gene expression of defending hosts depend on the ecological success of the intruding social parasite.</title>
        <authorList>
            <person name="Kaur R."/>
            <person name="Stoldt M."/>
            <person name="Jongepier E."/>
            <person name="Feldmeyer B."/>
            <person name="Menzel F."/>
            <person name="Bornberg-Bauer E."/>
            <person name="Foitzik S."/>
        </authorList>
    </citation>
    <scope>NUCLEOTIDE SEQUENCE [LARGE SCALE GENOMIC DNA]</scope>
    <source>
        <tissue evidence="1">Whole body</tissue>
    </source>
</reference>
<name>A0A4S2KCA8_9HYME</name>
<dbReference type="AlphaFoldDB" id="A0A4S2KCA8"/>
<gene>
    <name evidence="1" type="ORF">DBV15_09146</name>
</gene>
<organism evidence="1 2">
    <name type="scientific">Temnothorax longispinosus</name>
    <dbReference type="NCBI Taxonomy" id="300112"/>
    <lineage>
        <taxon>Eukaryota</taxon>
        <taxon>Metazoa</taxon>
        <taxon>Ecdysozoa</taxon>
        <taxon>Arthropoda</taxon>
        <taxon>Hexapoda</taxon>
        <taxon>Insecta</taxon>
        <taxon>Pterygota</taxon>
        <taxon>Neoptera</taxon>
        <taxon>Endopterygota</taxon>
        <taxon>Hymenoptera</taxon>
        <taxon>Apocrita</taxon>
        <taxon>Aculeata</taxon>
        <taxon>Formicoidea</taxon>
        <taxon>Formicidae</taxon>
        <taxon>Myrmicinae</taxon>
        <taxon>Temnothorax</taxon>
    </lineage>
</organism>
<evidence type="ECO:0000313" key="2">
    <source>
        <dbReference type="Proteomes" id="UP000310200"/>
    </source>
</evidence>
<accession>A0A4S2KCA8</accession>
<keyword evidence="2" id="KW-1185">Reference proteome</keyword>
<proteinExistence type="predicted"/>
<dbReference type="Proteomes" id="UP000310200">
    <property type="component" value="Unassembled WGS sequence"/>
</dbReference>
<feature type="non-terminal residue" evidence="1">
    <location>
        <position position="151"/>
    </location>
</feature>
<protein>
    <submittedName>
        <fullName evidence="1">Uncharacterized protein</fullName>
    </submittedName>
</protein>
<evidence type="ECO:0000313" key="1">
    <source>
        <dbReference type="EMBL" id="TGZ46700.1"/>
    </source>
</evidence>